<evidence type="ECO:0000313" key="2">
    <source>
        <dbReference type="Proteomes" id="UP001595617"/>
    </source>
</evidence>
<accession>A0ABV7ZVM1</accession>
<organism evidence="1 2">
    <name type="scientific">Saccharospirillum mangrovi</name>
    <dbReference type="NCBI Taxonomy" id="2161747"/>
    <lineage>
        <taxon>Bacteria</taxon>
        <taxon>Pseudomonadati</taxon>
        <taxon>Pseudomonadota</taxon>
        <taxon>Gammaproteobacteria</taxon>
        <taxon>Oceanospirillales</taxon>
        <taxon>Saccharospirillaceae</taxon>
        <taxon>Saccharospirillum</taxon>
    </lineage>
</organism>
<dbReference type="Proteomes" id="UP001595617">
    <property type="component" value="Unassembled WGS sequence"/>
</dbReference>
<name>A0ABV7ZVM1_9GAMM</name>
<keyword evidence="2" id="KW-1185">Reference proteome</keyword>
<comment type="caution">
    <text evidence="1">The sequence shown here is derived from an EMBL/GenBank/DDBJ whole genome shotgun (WGS) entry which is preliminary data.</text>
</comment>
<evidence type="ECO:0000313" key="1">
    <source>
        <dbReference type="EMBL" id="MFC3852206.1"/>
    </source>
</evidence>
<evidence type="ECO:0008006" key="3">
    <source>
        <dbReference type="Google" id="ProtNLM"/>
    </source>
</evidence>
<dbReference type="RefSeq" id="WP_380694094.1">
    <property type="nucleotide sequence ID" value="NZ_JBHRYR010000002.1"/>
</dbReference>
<protein>
    <recommendedName>
        <fullName evidence="3">DUF3575 domain-containing protein</fullName>
    </recommendedName>
</protein>
<proteinExistence type="predicted"/>
<reference evidence="2" key="1">
    <citation type="journal article" date="2019" name="Int. J. Syst. Evol. Microbiol.">
        <title>The Global Catalogue of Microorganisms (GCM) 10K type strain sequencing project: providing services to taxonomists for standard genome sequencing and annotation.</title>
        <authorList>
            <consortium name="The Broad Institute Genomics Platform"/>
            <consortium name="The Broad Institute Genome Sequencing Center for Infectious Disease"/>
            <person name="Wu L."/>
            <person name="Ma J."/>
        </authorList>
    </citation>
    <scope>NUCLEOTIDE SEQUENCE [LARGE SCALE GENOMIC DNA]</scope>
    <source>
        <strain evidence="2">IBRC 10765</strain>
    </source>
</reference>
<dbReference type="EMBL" id="JBHRYR010000002">
    <property type="protein sequence ID" value="MFC3852206.1"/>
    <property type="molecule type" value="Genomic_DNA"/>
</dbReference>
<gene>
    <name evidence="1" type="ORF">ACFOOG_05095</name>
</gene>
<sequence length="174" mass="19666">MNNFARMTAKARQPVLGVATLVLWILSSTAPAELLRVRSDPIFALITQSVNAELDFAWGEHRTWALGLYYRDGDDVLFDSARVFSPALRVDFYSAGPRQHGWHPHLMLQTDFSSTQNNDAQWSVRVKARQAYQWVWDPLSLSLGLGVQSGFGDYFSALACYLCPTYEFSVGWQP</sequence>